<sequence length="74" mass="8632">MCWIKNMVNLPNLTRKGAFKPKGCAFVNHLMITIGIPSLSLVNNDNSQRVWLREASRRAKVALWLLVEYHPFHW</sequence>
<reference evidence="1" key="1">
    <citation type="journal article" date="2017" name="Nature">
        <title>The sunflower genome provides insights into oil metabolism, flowering and Asterid evolution.</title>
        <authorList>
            <person name="Badouin H."/>
            <person name="Gouzy J."/>
            <person name="Grassa C.J."/>
            <person name="Murat F."/>
            <person name="Staton S.E."/>
            <person name="Cottret L."/>
            <person name="Lelandais-Briere C."/>
            <person name="Owens G.L."/>
            <person name="Carrere S."/>
            <person name="Mayjonade B."/>
            <person name="Legrand L."/>
            <person name="Gill N."/>
            <person name="Kane N.C."/>
            <person name="Bowers J.E."/>
            <person name="Hubner S."/>
            <person name="Bellec A."/>
            <person name="Berard A."/>
            <person name="Berges H."/>
            <person name="Blanchet N."/>
            <person name="Boniface M.C."/>
            <person name="Brunel D."/>
            <person name="Catrice O."/>
            <person name="Chaidir N."/>
            <person name="Claudel C."/>
            <person name="Donnadieu C."/>
            <person name="Faraut T."/>
            <person name="Fievet G."/>
            <person name="Helmstetter N."/>
            <person name="King M."/>
            <person name="Knapp S.J."/>
            <person name="Lai Z."/>
            <person name="Le Paslier M.C."/>
            <person name="Lippi Y."/>
            <person name="Lorenzon L."/>
            <person name="Mandel J.R."/>
            <person name="Marage G."/>
            <person name="Marchand G."/>
            <person name="Marquand E."/>
            <person name="Bret-Mestries E."/>
            <person name="Morien E."/>
            <person name="Nambeesan S."/>
            <person name="Nguyen T."/>
            <person name="Pegot-Espagnet P."/>
            <person name="Pouilly N."/>
            <person name="Raftis F."/>
            <person name="Sallet E."/>
            <person name="Schiex T."/>
            <person name="Thomas J."/>
            <person name="Vandecasteele C."/>
            <person name="Vares D."/>
            <person name="Vear F."/>
            <person name="Vautrin S."/>
            <person name="Crespi M."/>
            <person name="Mangin B."/>
            <person name="Burke J.M."/>
            <person name="Salse J."/>
            <person name="Munos S."/>
            <person name="Vincourt P."/>
            <person name="Rieseberg L.H."/>
            <person name="Langlade N.B."/>
        </authorList>
    </citation>
    <scope>NUCLEOTIDE SEQUENCE</scope>
    <source>
        <tissue evidence="1">Leaves</tissue>
    </source>
</reference>
<name>A0A9K3GX05_HELAN</name>
<comment type="caution">
    <text evidence="1">The sequence shown here is derived from an EMBL/GenBank/DDBJ whole genome shotgun (WGS) entry which is preliminary data.</text>
</comment>
<dbReference type="EMBL" id="MNCJ02000331">
    <property type="protein sequence ID" value="KAF5758650.1"/>
    <property type="molecule type" value="Genomic_DNA"/>
</dbReference>
<accession>A0A9K3GX05</accession>
<dbReference type="Proteomes" id="UP000215914">
    <property type="component" value="Unassembled WGS sequence"/>
</dbReference>
<proteinExistence type="predicted"/>
<evidence type="ECO:0000313" key="2">
    <source>
        <dbReference type="Proteomes" id="UP000215914"/>
    </source>
</evidence>
<evidence type="ECO:0000313" key="1">
    <source>
        <dbReference type="EMBL" id="KAF5758650.1"/>
    </source>
</evidence>
<protein>
    <submittedName>
        <fullName evidence="1">Uncharacterized protein</fullName>
    </submittedName>
</protein>
<dbReference type="AlphaFoldDB" id="A0A9K3GX05"/>
<reference evidence="1" key="2">
    <citation type="submission" date="2020-06" db="EMBL/GenBank/DDBJ databases">
        <title>Helianthus annuus Genome sequencing and assembly Release 2.</title>
        <authorList>
            <person name="Gouzy J."/>
            <person name="Langlade N."/>
            <person name="Munos S."/>
        </authorList>
    </citation>
    <scope>NUCLEOTIDE SEQUENCE</scope>
    <source>
        <tissue evidence="1">Leaves</tissue>
    </source>
</reference>
<gene>
    <name evidence="1" type="ORF">HanXRQr2_Chr16g0731651</name>
</gene>
<organism evidence="1 2">
    <name type="scientific">Helianthus annuus</name>
    <name type="common">Common sunflower</name>
    <dbReference type="NCBI Taxonomy" id="4232"/>
    <lineage>
        <taxon>Eukaryota</taxon>
        <taxon>Viridiplantae</taxon>
        <taxon>Streptophyta</taxon>
        <taxon>Embryophyta</taxon>
        <taxon>Tracheophyta</taxon>
        <taxon>Spermatophyta</taxon>
        <taxon>Magnoliopsida</taxon>
        <taxon>eudicotyledons</taxon>
        <taxon>Gunneridae</taxon>
        <taxon>Pentapetalae</taxon>
        <taxon>asterids</taxon>
        <taxon>campanulids</taxon>
        <taxon>Asterales</taxon>
        <taxon>Asteraceae</taxon>
        <taxon>Asteroideae</taxon>
        <taxon>Heliantheae alliance</taxon>
        <taxon>Heliantheae</taxon>
        <taxon>Helianthus</taxon>
    </lineage>
</organism>
<keyword evidence="2" id="KW-1185">Reference proteome</keyword>
<dbReference type="Gramene" id="mRNA:HanXRQr2_Chr16g0731651">
    <property type="protein sequence ID" value="mRNA:HanXRQr2_Chr16g0731651"/>
    <property type="gene ID" value="HanXRQr2_Chr16g0731651"/>
</dbReference>